<feature type="compositionally biased region" description="Basic and acidic residues" evidence="2">
    <location>
        <begin position="890"/>
        <end position="904"/>
    </location>
</feature>
<keyword evidence="3" id="KW-0472">Membrane</keyword>
<protein>
    <recommendedName>
        <fullName evidence="6">DUF4175 family protein</fullName>
    </recommendedName>
</protein>
<accession>A0ABN6QPG9</accession>
<sequence length="938" mass="102647">MKEKDSNTPASSASRPAPGFRGLFSAVLRRERRRALAAACSLWGMAVILACGLYVLADVYSPLENKTREWASPVLALLLLVLLAALLTHAWRRNPADLARKADSANHDARQTVLSFWEMSRSPFAAESSGHSLGAWLMGETERAARSRLEQYAQNDRLWRLLKRKSVWGLLLLLAMCAALASWNRDAAGVLYGRLCTPWEDIPPLSPYRFELVDSPSSVVYGEDALMQVRVTGAPLTSPVEIWVRPDGHPVQKLAAFRDQSGIWARRLEKLTAPCRIAFATAGGKARSEWFPLEINYQPKVAGGSVIVSPPEYTGLPPVEYPLNGQDVTVIDGGTADFILESNRPLMSGKAVFTPDRKDLEPQTVQGVLLPDGRISFPLRVRQSGTASIQMTDYRGTGMARPLENRVRVNADARPSVVIHAPAPVSVALEDVVIPFHAEVQDDYGATRVAWVRSVSGSRARSLEMPVPESSKKSLFLAEQLSLPALGARAGDVLQLSVEARDANPYLLNMTVSEPVTVHVISEEQYREMLRIRTGVDEFVNKYRLLAQSIADLVRELDRAKKANPSGLSREEAVQLKEKHAEVRKLAEKMAKDFPIFDTDGKLSETASSLAGIIAKNEEDLSGELPGTQESTQEFFRTMRDRLRAPQEETARQSGEAEMAAKIMQGYDLIMEFRRLADSQKETATMLGRFLSERKEGRSVTAEQLKSLGESQKEILALYWLWHSRAPAVISAIPGEAEEFRREMAAFIQACLQAGIAELMEESASACYAGKPAAAADRAQRAWEIMMKLLGENPAASSTGACSVSGMSRECAGAMQQLLNSMLSRKQGKGGFGGGQGDGGGGLMNGAPMFGPQREKFQQSRPSREGAGEGSQKGEGGDGTATNARHSSSGHKDEEAGRKQEKTPGDGLGSPAMQQVPGLYRDAVRQYFEQHRQNEPKQ</sequence>
<name>A0ABN6QPG9_9BACT</name>
<feature type="compositionally biased region" description="Gly residues" evidence="2">
    <location>
        <begin position="868"/>
        <end position="879"/>
    </location>
</feature>
<evidence type="ECO:0000256" key="2">
    <source>
        <dbReference type="SAM" id="MobiDB-lite"/>
    </source>
</evidence>
<feature type="transmembrane region" description="Helical" evidence="3">
    <location>
        <begin position="35"/>
        <end position="55"/>
    </location>
</feature>
<feature type="compositionally biased region" description="Gly residues" evidence="2">
    <location>
        <begin position="829"/>
        <end position="844"/>
    </location>
</feature>
<evidence type="ECO:0000313" key="5">
    <source>
        <dbReference type="Proteomes" id="UP001062263"/>
    </source>
</evidence>
<feature type="transmembrane region" description="Helical" evidence="3">
    <location>
        <begin position="167"/>
        <end position="184"/>
    </location>
</feature>
<gene>
    <name evidence="4" type="ORF">Abiwalacus_23650</name>
</gene>
<dbReference type="EMBL" id="AP025943">
    <property type="protein sequence ID" value="BDL44791.1"/>
    <property type="molecule type" value="Genomic_DNA"/>
</dbReference>
<reference evidence="4" key="1">
    <citation type="submission" date="2022-06" db="EMBL/GenBank/DDBJ databases">
        <title>Akkermansia biwalacus sp. nov., an anaerobic mucin-degrading bacterium isolated from human intestine.</title>
        <authorList>
            <person name="Kobayashi Y."/>
            <person name="Inoue S."/>
            <person name="Kawahara T."/>
            <person name="Kohda N."/>
        </authorList>
    </citation>
    <scope>NUCLEOTIDE SEQUENCE</scope>
    <source>
        <strain evidence="4">WON2089</strain>
    </source>
</reference>
<evidence type="ECO:0000256" key="3">
    <source>
        <dbReference type="SAM" id="Phobius"/>
    </source>
</evidence>
<proteinExistence type="predicted"/>
<evidence type="ECO:0008006" key="6">
    <source>
        <dbReference type="Google" id="ProtNLM"/>
    </source>
</evidence>
<keyword evidence="3" id="KW-1133">Transmembrane helix</keyword>
<keyword evidence="1" id="KW-0175">Coiled coil</keyword>
<feature type="region of interest" description="Disordered" evidence="2">
    <location>
        <begin position="825"/>
        <end position="921"/>
    </location>
</feature>
<keyword evidence="3" id="KW-0812">Transmembrane</keyword>
<feature type="coiled-coil region" evidence="1">
    <location>
        <begin position="543"/>
        <end position="593"/>
    </location>
</feature>
<evidence type="ECO:0000256" key="1">
    <source>
        <dbReference type="SAM" id="Coils"/>
    </source>
</evidence>
<dbReference type="RefSeq" id="WP_215436523.1">
    <property type="nucleotide sequence ID" value="NZ_AP025943.1"/>
</dbReference>
<evidence type="ECO:0000313" key="4">
    <source>
        <dbReference type="EMBL" id="BDL44791.1"/>
    </source>
</evidence>
<organism evidence="4 5">
    <name type="scientific">Akkermansia biwaensis</name>
    <dbReference type="NCBI Taxonomy" id="2946555"/>
    <lineage>
        <taxon>Bacteria</taxon>
        <taxon>Pseudomonadati</taxon>
        <taxon>Verrucomicrobiota</taxon>
        <taxon>Verrucomicrobiia</taxon>
        <taxon>Verrucomicrobiales</taxon>
        <taxon>Akkermansiaceae</taxon>
        <taxon>Akkermansia</taxon>
    </lineage>
</organism>
<feature type="compositionally biased region" description="Basic and acidic residues" evidence="2">
    <location>
        <begin position="853"/>
        <end position="867"/>
    </location>
</feature>
<feature type="transmembrane region" description="Helical" evidence="3">
    <location>
        <begin position="70"/>
        <end position="91"/>
    </location>
</feature>
<keyword evidence="5" id="KW-1185">Reference proteome</keyword>
<dbReference type="Proteomes" id="UP001062263">
    <property type="component" value="Chromosome"/>
</dbReference>